<dbReference type="HOGENOM" id="CLU_3354440_0_0_9"/>
<proteinExistence type="predicted"/>
<dbReference type="EMBL" id="CP002394">
    <property type="protein sequence ID" value="ADU31789.1"/>
    <property type="molecule type" value="Genomic_DNA"/>
</dbReference>
<dbReference type="STRING" id="649639.Bcell_3548"/>
<evidence type="ECO:0000313" key="1">
    <source>
        <dbReference type="EMBL" id="ADU31789.1"/>
    </source>
</evidence>
<organism evidence="1 2">
    <name type="scientific">Evansella cellulosilytica (strain ATCC 21833 / DSM 2522 / FERM P-1141 / JCM 9156 / N-4)</name>
    <name type="common">Bacillus cellulosilyticus</name>
    <dbReference type="NCBI Taxonomy" id="649639"/>
    <lineage>
        <taxon>Bacteria</taxon>
        <taxon>Bacillati</taxon>
        <taxon>Bacillota</taxon>
        <taxon>Bacilli</taxon>
        <taxon>Bacillales</taxon>
        <taxon>Bacillaceae</taxon>
        <taxon>Evansella</taxon>
    </lineage>
</organism>
<dbReference type="Proteomes" id="UP000001401">
    <property type="component" value="Chromosome"/>
</dbReference>
<accession>E6TRF9</accession>
<dbReference type="AlphaFoldDB" id="E6TRF9"/>
<keyword evidence="2" id="KW-1185">Reference proteome</keyword>
<protein>
    <submittedName>
        <fullName evidence="1">Uncharacterized protein</fullName>
    </submittedName>
</protein>
<evidence type="ECO:0000313" key="2">
    <source>
        <dbReference type="Proteomes" id="UP000001401"/>
    </source>
</evidence>
<gene>
    <name evidence="1" type="ordered locus">Bcell_3548</name>
</gene>
<reference evidence="1 2" key="1">
    <citation type="submission" date="2010-12" db="EMBL/GenBank/DDBJ databases">
        <title>Complete sequence of Bacillus cellulosilyticus DSM 2522.</title>
        <authorList>
            <consortium name="US DOE Joint Genome Institute"/>
            <person name="Lucas S."/>
            <person name="Copeland A."/>
            <person name="Lapidus A."/>
            <person name="Cheng J.-F."/>
            <person name="Bruce D."/>
            <person name="Goodwin L."/>
            <person name="Pitluck S."/>
            <person name="Chertkov O."/>
            <person name="Detter J.C."/>
            <person name="Han C."/>
            <person name="Tapia R."/>
            <person name="Land M."/>
            <person name="Hauser L."/>
            <person name="Jeffries C."/>
            <person name="Kyrpides N."/>
            <person name="Ivanova N."/>
            <person name="Mikhailova N."/>
            <person name="Brumm P."/>
            <person name="Mead D."/>
            <person name="Woyke T."/>
        </authorList>
    </citation>
    <scope>NUCLEOTIDE SEQUENCE [LARGE SCALE GENOMIC DNA]</scope>
    <source>
        <strain evidence="2">ATCC 21833 / DSM 2522 / FERM P-1141 / JCM 9156 / N-4</strain>
    </source>
</reference>
<dbReference type="KEGG" id="bco:Bcell_3548"/>
<name>E6TRF9_EVAC2</name>
<sequence>MLADEVLIRKKDLFSGYYSTETFYLSILILLGNQVS</sequence>